<keyword evidence="2" id="KW-1185">Reference proteome</keyword>
<gene>
    <name evidence="1" type="ORF">F9K91_04975</name>
</gene>
<proteinExistence type="predicted"/>
<sequence>MTNDDDENDIEKAEPVIAAADVQADTVVVTPQILGRAIRANEETKPSPVIVDYAAALSSLPPRKASSAEEIEARRAERRERIEAEKANPTPKLEKINKKKILLDLLRRENGATQAELEAATGWQRHTIRGYIAGTLRKQMAPLGREIACIRAKGAPTLYVIKMKGAEA</sequence>
<name>A0A833FQ81_9HYPH</name>
<dbReference type="EMBL" id="WBWA01000003">
    <property type="protein sequence ID" value="KAB2666698.1"/>
    <property type="molecule type" value="Genomic_DNA"/>
</dbReference>
<evidence type="ECO:0000313" key="2">
    <source>
        <dbReference type="Proteomes" id="UP000430843"/>
    </source>
</evidence>
<dbReference type="Pfam" id="PF11994">
    <property type="entry name" value="DUF3489"/>
    <property type="match status" value="1"/>
</dbReference>
<comment type="caution">
    <text evidence="1">The sequence shown here is derived from an EMBL/GenBank/DDBJ whole genome shotgun (WGS) entry which is preliminary data.</text>
</comment>
<dbReference type="InterPro" id="IPR021880">
    <property type="entry name" value="DUF3489"/>
</dbReference>
<dbReference type="Proteomes" id="UP000430843">
    <property type="component" value="Unassembled WGS sequence"/>
</dbReference>
<evidence type="ECO:0000313" key="1">
    <source>
        <dbReference type="EMBL" id="KAB2666698.1"/>
    </source>
</evidence>
<organism evidence="1 2">
    <name type="scientific">Brucella tritici</name>
    <dbReference type="NCBI Taxonomy" id="94626"/>
    <lineage>
        <taxon>Bacteria</taxon>
        <taxon>Pseudomonadati</taxon>
        <taxon>Pseudomonadota</taxon>
        <taxon>Alphaproteobacteria</taxon>
        <taxon>Hyphomicrobiales</taxon>
        <taxon>Brucellaceae</taxon>
        <taxon>Brucella/Ochrobactrum group</taxon>
        <taxon>Brucella</taxon>
    </lineage>
</organism>
<protein>
    <submittedName>
        <fullName evidence="1">DUF3489 domain-containing protein</fullName>
    </submittedName>
</protein>
<reference evidence="1 2" key="1">
    <citation type="submission" date="2019-09" db="EMBL/GenBank/DDBJ databases">
        <title>Taxonomic organization of the family Brucellaceae based on a phylogenomic approach.</title>
        <authorList>
            <person name="Leclercq S."/>
            <person name="Cloeckaert A."/>
            <person name="Zygmunt M.S."/>
        </authorList>
    </citation>
    <scope>NUCLEOTIDE SEQUENCE [LARGE SCALE GENOMIC DNA]</scope>
    <source>
        <strain evidence="1 2">LMG 18957</strain>
    </source>
</reference>
<accession>A0A833FQ81</accession>
<dbReference type="AlphaFoldDB" id="A0A833FQ81"/>